<gene>
    <name evidence="4" type="ORF">E4A49_01015</name>
</gene>
<feature type="domain" description="Fibronectin type-III" evidence="3">
    <location>
        <begin position="140"/>
        <end position="234"/>
    </location>
</feature>
<dbReference type="SUPFAM" id="SSF49265">
    <property type="entry name" value="Fibronectin type III"/>
    <property type="match status" value="3"/>
</dbReference>
<name>A0ABY2K6R3_9MICC</name>
<dbReference type="EMBL" id="SPKT01000001">
    <property type="protein sequence ID" value="TFI01628.1"/>
    <property type="molecule type" value="Genomic_DNA"/>
</dbReference>
<keyword evidence="2" id="KW-0119">Carbohydrate metabolism</keyword>
<keyword evidence="5" id="KW-1185">Reference proteome</keyword>
<evidence type="ECO:0000313" key="4">
    <source>
        <dbReference type="EMBL" id="TFI01628.1"/>
    </source>
</evidence>
<dbReference type="InterPro" id="IPR036116">
    <property type="entry name" value="FN3_sf"/>
</dbReference>
<dbReference type="Pfam" id="PF00041">
    <property type="entry name" value="fn3"/>
    <property type="match status" value="2"/>
</dbReference>
<feature type="domain" description="Fibronectin type-III" evidence="3">
    <location>
        <begin position="235"/>
        <end position="328"/>
    </location>
</feature>
<comment type="caution">
    <text evidence="4">The sequence shown here is derived from an EMBL/GenBank/DDBJ whole genome shotgun (WGS) entry which is preliminary data.</text>
</comment>
<reference evidence="4 5" key="1">
    <citation type="submission" date="2019-03" db="EMBL/GenBank/DDBJ databases">
        <title>Reclassification of Micrococcus aloeverae and Micrococcus yunnanensis as later heterotypic synonyms of Micrococcus luteus.</title>
        <authorList>
            <person name="Huang C.-H."/>
        </authorList>
    </citation>
    <scope>NUCLEOTIDE SEQUENCE [LARGE SCALE GENOMIC DNA]</scope>
    <source>
        <strain evidence="4 5">BCRC 12151</strain>
    </source>
</reference>
<proteinExistence type="predicted"/>
<dbReference type="InterPro" id="IPR003961">
    <property type="entry name" value="FN3_dom"/>
</dbReference>
<dbReference type="SMART" id="SM00060">
    <property type="entry name" value="FN3"/>
    <property type="match status" value="3"/>
</dbReference>
<dbReference type="CDD" id="cd00063">
    <property type="entry name" value="FN3"/>
    <property type="match status" value="2"/>
</dbReference>
<sequence length="756" mass="82127">MAEPTWGPIVTGTYAARIGVEMVQSPSTVSASTSSVTVTARIWLWTQYRVSNDSVTVSWSGSFGSGSAAVTANVGSTTAWSKQNRQLLRTVTRTVSPSFSSTTASSLSAAVSGLVAVGNKTMRASGAITTGRRPVSAPAAPSNVVVSRSTDYRHGVSWKLPAHTASAPVTNIIVQRRESGSASFVTVATLGRVSSWTDTSTVPGKTYQWRVYSRNTGGSSAISPPSELVHTSPLAPKGVRAQRSGSDVRLTWTAPAGPATSYEIAYSPRSSGYTYPGWTTTDTSYTVSSPDPTEPLTYAVRARTPGMWGTLTSAWAHSNEVQLLTAPSSPTLLAPTAVEASDPVRLSWQHNPIDTTDQSAYEVRWRVKGTSAWTSTGRRPSTTAWHTLDAGTWGTQEPMEWQVRTWGQHTDPSPWSSLKTTTVSERPSVTLTSPVEPAWPSSSVRIVWSFFDPEGSAQVAFRVRLLDSDGNELWSMRRPWLSRVVTPDYRLQDGMSYVVAVSAQDAAGLWSEEVTQRIDVTYAPPPAARLSAERMVDTGAVAVSISHRDPTDGEVEAVECTLQRSIDGGPWHTVATGLPLETGYVDPIPHTSRPTSYRVVTVSATPSEVESDTLVLEPDPQAWVYLNAGPGWSQVVRMRDNAKTSPRWTRQGKLHHFAGRRRPTSIRSEHQTRDVGVSVQLAPNPDGGCTYEELEDFLAEADLPILYRDAKGRRWFADISEVSGSEERILEEASFTVTEIDFDELTELGEVVSTKW</sequence>
<accession>A0ABY2K6R3</accession>
<dbReference type="Proteomes" id="UP000297477">
    <property type="component" value="Unassembled WGS sequence"/>
</dbReference>
<dbReference type="PROSITE" id="PS50853">
    <property type="entry name" value="FN3"/>
    <property type="match status" value="3"/>
</dbReference>
<feature type="domain" description="Fibronectin type-III" evidence="3">
    <location>
        <begin position="329"/>
        <end position="426"/>
    </location>
</feature>
<keyword evidence="1" id="KW-0326">Glycosidase</keyword>
<evidence type="ECO:0000256" key="2">
    <source>
        <dbReference type="ARBA" id="ARBA00023326"/>
    </source>
</evidence>
<evidence type="ECO:0000313" key="5">
    <source>
        <dbReference type="Proteomes" id="UP000297477"/>
    </source>
</evidence>
<organism evidence="4 5">
    <name type="scientific">Micrococcus lylae</name>
    <dbReference type="NCBI Taxonomy" id="1273"/>
    <lineage>
        <taxon>Bacteria</taxon>
        <taxon>Bacillati</taxon>
        <taxon>Actinomycetota</taxon>
        <taxon>Actinomycetes</taxon>
        <taxon>Micrococcales</taxon>
        <taxon>Micrococcaceae</taxon>
        <taxon>Micrococcus</taxon>
    </lineage>
</organism>
<keyword evidence="1" id="KW-0378">Hydrolase</keyword>
<dbReference type="InterPro" id="IPR013783">
    <property type="entry name" value="Ig-like_fold"/>
</dbReference>
<evidence type="ECO:0000259" key="3">
    <source>
        <dbReference type="PROSITE" id="PS50853"/>
    </source>
</evidence>
<evidence type="ECO:0000256" key="1">
    <source>
        <dbReference type="ARBA" id="ARBA00023295"/>
    </source>
</evidence>
<keyword evidence="2" id="KW-0624">Polysaccharide degradation</keyword>
<dbReference type="Gene3D" id="2.60.40.10">
    <property type="entry name" value="Immunoglobulins"/>
    <property type="match status" value="2"/>
</dbReference>
<protein>
    <submittedName>
        <fullName evidence="4">Fibronectin type III domain-containing protein</fullName>
    </submittedName>
</protein>